<dbReference type="PANTHER" id="PTHR19446">
    <property type="entry name" value="REVERSE TRANSCRIPTASES"/>
    <property type="match status" value="1"/>
</dbReference>
<accession>A0A368FCH3</accession>
<dbReference type="OrthoDB" id="410104at2759"/>
<sequence>MTNYRPISLLSTIYKVMTKVLCRRLEKIIDETYLFPPEQAEFRKKFSTVDHIHALSITLEKSYKYSVDTYLLFVDFTKAFNRVELSPIWQALKSFEIEEKSHTTSV</sequence>
<evidence type="ECO:0000313" key="2">
    <source>
        <dbReference type="EMBL" id="RCN29871.1"/>
    </source>
</evidence>
<dbReference type="STRING" id="29170.A0A368FCH3"/>
<name>A0A368FCH3_ANCCA</name>
<dbReference type="Proteomes" id="UP000252519">
    <property type="component" value="Unassembled WGS sequence"/>
</dbReference>
<evidence type="ECO:0000313" key="3">
    <source>
        <dbReference type="Proteomes" id="UP000252519"/>
    </source>
</evidence>
<protein>
    <recommendedName>
        <fullName evidence="1">Reverse transcriptase domain-containing protein</fullName>
    </recommendedName>
</protein>
<dbReference type="InterPro" id="IPR000477">
    <property type="entry name" value="RT_dom"/>
</dbReference>
<dbReference type="AlphaFoldDB" id="A0A368FCH3"/>
<dbReference type="PROSITE" id="PS50878">
    <property type="entry name" value="RT_POL"/>
    <property type="match status" value="1"/>
</dbReference>
<organism evidence="2 3">
    <name type="scientific">Ancylostoma caninum</name>
    <name type="common">Dog hookworm</name>
    <dbReference type="NCBI Taxonomy" id="29170"/>
    <lineage>
        <taxon>Eukaryota</taxon>
        <taxon>Metazoa</taxon>
        <taxon>Ecdysozoa</taxon>
        <taxon>Nematoda</taxon>
        <taxon>Chromadorea</taxon>
        <taxon>Rhabditida</taxon>
        <taxon>Rhabditina</taxon>
        <taxon>Rhabditomorpha</taxon>
        <taxon>Strongyloidea</taxon>
        <taxon>Ancylostomatidae</taxon>
        <taxon>Ancylostomatinae</taxon>
        <taxon>Ancylostoma</taxon>
    </lineage>
</organism>
<dbReference type="EMBL" id="JOJR01001747">
    <property type="protein sequence ID" value="RCN29871.1"/>
    <property type="molecule type" value="Genomic_DNA"/>
</dbReference>
<reference evidence="2 3" key="1">
    <citation type="submission" date="2014-10" db="EMBL/GenBank/DDBJ databases">
        <title>Draft genome of the hookworm Ancylostoma caninum.</title>
        <authorList>
            <person name="Mitreva M."/>
        </authorList>
    </citation>
    <scope>NUCLEOTIDE SEQUENCE [LARGE SCALE GENOMIC DNA]</scope>
    <source>
        <strain evidence="2 3">Baltimore</strain>
    </source>
</reference>
<dbReference type="Pfam" id="PF00078">
    <property type="entry name" value="RVT_1"/>
    <property type="match status" value="1"/>
</dbReference>
<feature type="domain" description="Reverse transcriptase" evidence="1">
    <location>
        <begin position="1"/>
        <end position="106"/>
    </location>
</feature>
<comment type="caution">
    <text evidence="2">The sequence shown here is derived from an EMBL/GenBank/DDBJ whole genome shotgun (WGS) entry which is preliminary data.</text>
</comment>
<proteinExistence type="predicted"/>
<gene>
    <name evidence="2" type="ORF">ANCCAN_24372</name>
</gene>
<evidence type="ECO:0000259" key="1">
    <source>
        <dbReference type="PROSITE" id="PS50878"/>
    </source>
</evidence>
<keyword evidence="3" id="KW-1185">Reference proteome</keyword>